<dbReference type="SUPFAM" id="SSF53850">
    <property type="entry name" value="Periplasmic binding protein-like II"/>
    <property type="match status" value="1"/>
</dbReference>
<evidence type="ECO:0000313" key="6">
    <source>
        <dbReference type="EMBL" id="GFM36006.1"/>
    </source>
</evidence>
<evidence type="ECO:0000256" key="4">
    <source>
        <dbReference type="ARBA" id="ARBA00023163"/>
    </source>
</evidence>
<dbReference type="InterPro" id="IPR036390">
    <property type="entry name" value="WH_DNA-bd_sf"/>
</dbReference>
<gene>
    <name evidence="6" type="ORF">DSM19430T_06900</name>
</gene>
<sequence>MDYNDFYYFTLIAEHNGFSQAERRTGIPKSTLSRRIAKLEKHLGVALFHRSPHHLTLTSAGKTFYAHCRKTVRSASAAVESILALKEEPTGLIRISCHELIAQYYLTTVLVEFMDRYPQVRVELIATDRDIHPVREDMDVVITTHPVRNLPPDLIVKRIAEEELVPVTSPDLLQRFGEPHTLEDVSRYPVIANCADDARTCSLHGQPEETHTGHYWTLSPASGGSAVRVPVQPRFLCSDMRAQYHAALRSAGLAMLPVAFLHDAYANGWLCRVLPDWVGPRKTVHALLPPTKGMLPGVRALLDHLTEHLPQSMGVCRPGMGFTSGIIAAQSESLQQHFDGRPRQ</sequence>
<dbReference type="GO" id="GO:0003700">
    <property type="term" value="F:DNA-binding transcription factor activity"/>
    <property type="evidence" value="ECO:0007669"/>
    <property type="project" value="InterPro"/>
</dbReference>
<evidence type="ECO:0000256" key="1">
    <source>
        <dbReference type="ARBA" id="ARBA00009437"/>
    </source>
</evidence>
<reference evidence="6 7" key="1">
    <citation type="submission" date="2020-05" db="EMBL/GenBank/DDBJ databases">
        <title>Draft genome sequence of Desulfovibrio psychrotolerans JS1T.</title>
        <authorList>
            <person name="Ueno A."/>
            <person name="Tamazawa S."/>
            <person name="Tamamura S."/>
            <person name="Murakami T."/>
            <person name="Kiyama T."/>
            <person name="Inomata H."/>
            <person name="Amano Y."/>
            <person name="Miyakawa K."/>
            <person name="Tamaki H."/>
            <person name="Naganuma T."/>
            <person name="Kaneko K."/>
        </authorList>
    </citation>
    <scope>NUCLEOTIDE SEQUENCE [LARGE SCALE GENOMIC DNA]</scope>
    <source>
        <strain evidence="6 7">JS1</strain>
    </source>
</reference>
<dbReference type="InterPro" id="IPR058163">
    <property type="entry name" value="LysR-type_TF_proteobact-type"/>
</dbReference>
<keyword evidence="2" id="KW-0805">Transcription regulation</keyword>
<dbReference type="PANTHER" id="PTHR30537:SF31">
    <property type="entry name" value="TRANSCRIPTIONAL REGULATOR, LYSR FAMILY"/>
    <property type="match status" value="1"/>
</dbReference>
<accession>A0A7J0BQL1</accession>
<dbReference type="Proteomes" id="UP000503820">
    <property type="component" value="Unassembled WGS sequence"/>
</dbReference>
<dbReference type="InterPro" id="IPR000847">
    <property type="entry name" value="LysR_HTH_N"/>
</dbReference>
<dbReference type="RefSeq" id="WP_174408702.1">
    <property type="nucleotide sequence ID" value="NZ_BLVP01000002.1"/>
</dbReference>
<evidence type="ECO:0000313" key="7">
    <source>
        <dbReference type="Proteomes" id="UP000503820"/>
    </source>
</evidence>
<comment type="similarity">
    <text evidence="1">Belongs to the LysR transcriptional regulatory family.</text>
</comment>
<dbReference type="InterPro" id="IPR005119">
    <property type="entry name" value="LysR_subst-bd"/>
</dbReference>
<dbReference type="PROSITE" id="PS50931">
    <property type="entry name" value="HTH_LYSR"/>
    <property type="match status" value="1"/>
</dbReference>
<dbReference type="Gene3D" id="1.10.10.10">
    <property type="entry name" value="Winged helix-like DNA-binding domain superfamily/Winged helix DNA-binding domain"/>
    <property type="match status" value="1"/>
</dbReference>
<evidence type="ECO:0000256" key="2">
    <source>
        <dbReference type="ARBA" id="ARBA00023015"/>
    </source>
</evidence>
<dbReference type="AlphaFoldDB" id="A0A7J0BQL1"/>
<organism evidence="6 7">
    <name type="scientific">Desulfovibrio psychrotolerans</name>
    <dbReference type="NCBI Taxonomy" id="415242"/>
    <lineage>
        <taxon>Bacteria</taxon>
        <taxon>Pseudomonadati</taxon>
        <taxon>Thermodesulfobacteriota</taxon>
        <taxon>Desulfovibrionia</taxon>
        <taxon>Desulfovibrionales</taxon>
        <taxon>Desulfovibrionaceae</taxon>
        <taxon>Desulfovibrio</taxon>
    </lineage>
</organism>
<dbReference type="Pfam" id="PF00126">
    <property type="entry name" value="HTH_1"/>
    <property type="match status" value="1"/>
</dbReference>
<evidence type="ECO:0000256" key="3">
    <source>
        <dbReference type="ARBA" id="ARBA00023125"/>
    </source>
</evidence>
<dbReference type="InterPro" id="IPR036388">
    <property type="entry name" value="WH-like_DNA-bd_sf"/>
</dbReference>
<feature type="domain" description="HTH lysR-type" evidence="5">
    <location>
        <begin position="1"/>
        <end position="58"/>
    </location>
</feature>
<dbReference type="SUPFAM" id="SSF46785">
    <property type="entry name" value="Winged helix' DNA-binding domain"/>
    <property type="match status" value="1"/>
</dbReference>
<dbReference type="GO" id="GO:0043565">
    <property type="term" value="F:sequence-specific DNA binding"/>
    <property type="evidence" value="ECO:0007669"/>
    <property type="project" value="TreeGrafter"/>
</dbReference>
<name>A0A7J0BQL1_9BACT</name>
<keyword evidence="4" id="KW-0804">Transcription</keyword>
<comment type="caution">
    <text evidence="6">The sequence shown here is derived from an EMBL/GenBank/DDBJ whole genome shotgun (WGS) entry which is preliminary data.</text>
</comment>
<dbReference type="Pfam" id="PF03466">
    <property type="entry name" value="LysR_substrate"/>
    <property type="match status" value="1"/>
</dbReference>
<dbReference type="GO" id="GO:0006351">
    <property type="term" value="P:DNA-templated transcription"/>
    <property type="evidence" value="ECO:0007669"/>
    <property type="project" value="TreeGrafter"/>
</dbReference>
<keyword evidence="3" id="KW-0238">DNA-binding</keyword>
<proteinExistence type="inferred from homology"/>
<evidence type="ECO:0000259" key="5">
    <source>
        <dbReference type="PROSITE" id="PS50931"/>
    </source>
</evidence>
<dbReference type="PANTHER" id="PTHR30537">
    <property type="entry name" value="HTH-TYPE TRANSCRIPTIONAL REGULATOR"/>
    <property type="match status" value="1"/>
</dbReference>
<keyword evidence="7" id="KW-1185">Reference proteome</keyword>
<dbReference type="FunFam" id="1.10.10.10:FF:000001">
    <property type="entry name" value="LysR family transcriptional regulator"/>
    <property type="match status" value="1"/>
</dbReference>
<protein>
    <submittedName>
        <fullName evidence="6">LysR family transcriptional regulator</fullName>
    </submittedName>
</protein>
<dbReference type="Gene3D" id="3.40.190.290">
    <property type="match status" value="1"/>
</dbReference>
<dbReference type="EMBL" id="BLVP01000002">
    <property type="protein sequence ID" value="GFM36006.1"/>
    <property type="molecule type" value="Genomic_DNA"/>
</dbReference>